<feature type="region of interest" description="Disordered" evidence="1">
    <location>
        <begin position="169"/>
        <end position="207"/>
    </location>
</feature>
<proteinExistence type="predicted"/>
<evidence type="ECO:0000256" key="1">
    <source>
        <dbReference type="SAM" id="MobiDB-lite"/>
    </source>
</evidence>
<dbReference type="Proteomes" id="UP000654075">
    <property type="component" value="Unassembled WGS sequence"/>
</dbReference>
<feature type="compositionally biased region" description="Low complexity" evidence="1">
    <location>
        <begin position="96"/>
        <end position="109"/>
    </location>
</feature>
<dbReference type="AlphaFoldDB" id="A0A813FZT6"/>
<gene>
    <name evidence="2" type="ORF">PGLA1383_LOCUS35750</name>
</gene>
<evidence type="ECO:0000313" key="3">
    <source>
        <dbReference type="Proteomes" id="UP000654075"/>
    </source>
</evidence>
<accession>A0A813FZT6</accession>
<reference evidence="2" key="1">
    <citation type="submission" date="2021-02" db="EMBL/GenBank/DDBJ databases">
        <authorList>
            <person name="Dougan E. K."/>
            <person name="Rhodes N."/>
            <person name="Thang M."/>
            <person name="Chan C."/>
        </authorList>
    </citation>
    <scope>NUCLEOTIDE SEQUENCE</scope>
</reference>
<keyword evidence="3" id="KW-1185">Reference proteome</keyword>
<feature type="region of interest" description="Disordered" evidence="1">
    <location>
        <begin position="79"/>
        <end position="109"/>
    </location>
</feature>
<sequence>MAPFGQRLGEVQTCAGIGWVKFDPQLLQKHMEQHQQRKLLQQHQQPADSRSASAVHDVLLSHAPEVRCFGLRLSQEAVPSSGRRESHSDDQEHQPASSTSSSAPGRSAAAAAPAARTAFAEVAEQTWAVVCAGQLSIIVPEAASGASWEPCAVRCEGVSFRIERVQVPANSRSVAATPSEQSSEVESSRPQLRNPSEGFSVGELVPEGAQAEQGLSCIRSKDRVSQELEW</sequence>
<organism evidence="2 3">
    <name type="scientific">Polarella glacialis</name>
    <name type="common">Dinoflagellate</name>
    <dbReference type="NCBI Taxonomy" id="89957"/>
    <lineage>
        <taxon>Eukaryota</taxon>
        <taxon>Sar</taxon>
        <taxon>Alveolata</taxon>
        <taxon>Dinophyceae</taxon>
        <taxon>Suessiales</taxon>
        <taxon>Suessiaceae</taxon>
        <taxon>Polarella</taxon>
    </lineage>
</organism>
<feature type="compositionally biased region" description="Basic and acidic residues" evidence="1">
    <location>
        <begin position="82"/>
        <end position="93"/>
    </location>
</feature>
<dbReference type="EMBL" id="CAJNNV010026404">
    <property type="protein sequence ID" value="CAE8618099.1"/>
    <property type="molecule type" value="Genomic_DNA"/>
</dbReference>
<comment type="caution">
    <text evidence="2">The sequence shown here is derived from an EMBL/GenBank/DDBJ whole genome shotgun (WGS) entry which is preliminary data.</text>
</comment>
<feature type="region of interest" description="Disordered" evidence="1">
    <location>
        <begin position="33"/>
        <end position="53"/>
    </location>
</feature>
<name>A0A813FZT6_POLGL</name>
<feature type="compositionally biased region" description="Polar residues" evidence="1">
    <location>
        <begin position="169"/>
        <end position="194"/>
    </location>
</feature>
<evidence type="ECO:0000313" key="2">
    <source>
        <dbReference type="EMBL" id="CAE8618099.1"/>
    </source>
</evidence>
<protein>
    <submittedName>
        <fullName evidence="2">Uncharacterized protein</fullName>
    </submittedName>
</protein>